<name>A0A7J6PEY4_PEROL</name>
<dbReference type="Proteomes" id="UP000541610">
    <property type="component" value="Unassembled WGS sequence"/>
</dbReference>
<dbReference type="AlphaFoldDB" id="A0A7J6PEY4"/>
<dbReference type="OrthoDB" id="10290744at2759"/>
<sequence>MMQRFARQLCTTSVPRLTFGSGPAVLAKALFDKYTDVDMMVATPLDPRGMRASELKRKLKNLPGFQDDLAKTEAYRLEILSEWQQLTDNKHDTDFHMPGKVG</sequence>
<protein>
    <submittedName>
        <fullName evidence="1">Uncharacterized protein</fullName>
    </submittedName>
</protein>
<evidence type="ECO:0000313" key="1">
    <source>
        <dbReference type="EMBL" id="KAF4694774.1"/>
    </source>
</evidence>
<evidence type="ECO:0000313" key="2">
    <source>
        <dbReference type="Proteomes" id="UP000541610"/>
    </source>
</evidence>
<proteinExistence type="predicted"/>
<dbReference type="EMBL" id="JABANP010000028">
    <property type="protein sequence ID" value="KAF4694774.1"/>
    <property type="molecule type" value="Genomic_DNA"/>
</dbReference>
<organism evidence="1 2">
    <name type="scientific">Perkinsus olseni</name>
    <name type="common">Perkinsus atlanticus</name>
    <dbReference type="NCBI Taxonomy" id="32597"/>
    <lineage>
        <taxon>Eukaryota</taxon>
        <taxon>Sar</taxon>
        <taxon>Alveolata</taxon>
        <taxon>Perkinsozoa</taxon>
        <taxon>Perkinsea</taxon>
        <taxon>Perkinsida</taxon>
        <taxon>Perkinsidae</taxon>
        <taxon>Perkinsus</taxon>
    </lineage>
</organism>
<comment type="caution">
    <text evidence="1">The sequence shown here is derived from an EMBL/GenBank/DDBJ whole genome shotgun (WGS) entry which is preliminary data.</text>
</comment>
<gene>
    <name evidence="1" type="ORF">FOZ60_006929</name>
</gene>
<accession>A0A7J6PEY4</accession>
<reference evidence="1 2" key="1">
    <citation type="submission" date="2020-04" db="EMBL/GenBank/DDBJ databases">
        <title>Perkinsus olseni comparative genomics.</title>
        <authorList>
            <person name="Bogema D.R."/>
        </authorList>
    </citation>
    <scope>NUCLEOTIDE SEQUENCE [LARGE SCALE GENOMIC DNA]</scope>
    <source>
        <strain evidence="1">00978-12</strain>
    </source>
</reference>